<evidence type="ECO:0000313" key="7">
    <source>
        <dbReference type="EMBL" id="EEG72446.1"/>
    </source>
</evidence>
<dbReference type="PANTHER" id="PTHR32196">
    <property type="entry name" value="ABC TRANSPORTER PERMEASE PROTEIN YPHD-RELATED-RELATED"/>
    <property type="match status" value="1"/>
</dbReference>
<dbReference type="STRING" id="553973.CLOHYLEM_07449"/>
<keyword evidence="3 6" id="KW-0812">Transmembrane</keyword>
<dbReference type="eggNOG" id="COG1172">
    <property type="taxonomic scope" value="Bacteria"/>
</dbReference>
<keyword evidence="8" id="KW-1185">Reference proteome</keyword>
<evidence type="ECO:0000256" key="4">
    <source>
        <dbReference type="ARBA" id="ARBA00022989"/>
    </source>
</evidence>
<evidence type="ECO:0000256" key="6">
    <source>
        <dbReference type="SAM" id="Phobius"/>
    </source>
</evidence>
<dbReference type="HOGENOM" id="CLU_028880_4_1_9"/>
<keyword evidence="5 6" id="KW-0472">Membrane</keyword>
<feature type="transmembrane region" description="Helical" evidence="6">
    <location>
        <begin position="211"/>
        <end position="233"/>
    </location>
</feature>
<sequence>MNKKLKLFMKSQGSVFLILVLMCLVASLFTDKFFSPSNLSNVLAQSVTCGISALGMTFVILTGGIDLSVGGCIVFTATIGMKFLAEGTVGVETAVLMMLGLGILVGMFNGILITVLKMPSFIATLASSSVTAGLALYISMGKTIIGLPIEYSVIGLKKVMGLPICVWLMFALYILSYVILRYTGYGRKVYATGSNRKSAWLSGINVRLVEFSVYVINGLMSALVGIVLTSKLLSSTSTIGNGMEVNSIAAVVIGGASMTGGEGGVAGTIVGALILTIISNAMNLMSVNAYLQEVVMGLIIIIALLFDMLRKGYIFRKPDEE</sequence>
<feature type="transmembrane region" description="Helical" evidence="6">
    <location>
        <begin position="54"/>
        <end position="81"/>
    </location>
</feature>
<accession>C0C5R2</accession>
<dbReference type="AlphaFoldDB" id="C0C5R2"/>
<feature type="transmembrane region" description="Helical" evidence="6">
    <location>
        <begin position="93"/>
        <end position="115"/>
    </location>
</feature>
<dbReference type="OrthoDB" id="9784538at2"/>
<keyword evidence="2" id="KW-1003">Cell membrane</keyword>
<dbReference type="EMBL" id="ABYI02000041">
    <property type="protein sequence ID" value="EEG72446.1"/>
    <property type="molecule type" value="Genomic_DNA"/>
</dbReference>
<evidence type="ECO:0000256" key="2">
    <source>
        <dbReference type="ARBA" id="ARBA00022475"/>
    </source>
</evidence>
<evidence type="ECO:0000313" key="8">
    <source>
        <dbReference type="Proteomes" id="UP000004893"/>
    </source>
</evidence>
<name>C0C5R2_9FIRM</name>
<feature type="transmembrane region" description="Helical" evidence="6">
    <location>
        <begin position="159"/>
        <end position="180"/>
    </location>
</feature>
<organism evidence="7 8">
    <name type="scientific">[Clostridium] hylemonae DSM 15053</name>
    <dbReference type="NCBI Taxonomy" id="553973"/>
    <lineage>
        <taxon>Bacteria</taxon>
        <taxon>Bacillati</taxon>
        <taxon>Bacillota</taxon>
        <taxon>Clostridia</taxon>
        <taxon>Lachnospirales</taxon>
        <taxon>Lachnospiraceae</taxon>
    </lineage>
</organism>
<evidence type="ECO:0000256" key="1">
    <source>
        <dbReference type="ARBA" id="ARBA00004651"/>
    </source>
</evidence>
<dbReference type="InterPro" id="IPR001851">
    <property type="entry name" value="ABC_transp_permease"/>
</dbReference>
<reference evidence="7" key="1">
    <citation type="submission" date="2009-02" db="EMBL/GenBank/DDBJ databases">
        <authorList>
            <person name="Fulton L."/>
            <person name="Clifton S."/>
            <person name="Fulton B."/>
            <person name="Xu J."/>
            <person name="Minx P."/>
            <person name="Pepin K.H."/>
            <person name="Johnson M."/>
            <person name="Bhonagiri V."/>
            <person name="Nash W.E."/>
            <person name="Mardis E.R."/>
            <person name="Wilson R.K."/>
        </authorList>
    </citation>
    <scope>NUCLEOTIDE SEQUENCE [LARGE SCALE GENOMIC DNA]</scope>
    <source>
        <strain evidence="7">DSM 15053</strain>
    </source>
</reference>
<keyword evidence="4 6" id="KW-1133">Transmembrane helix</keyword>
<dbReference type="CDD" id="cd06579">
    <property type="entry name" value="TM_PBP1_transp_AraH_like"/>
    <property type="match status" value="1"/>
</dbReference>
<evidence type="ECO:0000256" key="3">
    <source>
        <dbReference type="ARBA" id="ARBA00022692"/>
    </source>
</evidence>
<dbReference type="Proteomes" id="UP000004893">
    <property type="component" value="Unassembled WGS sequence"/>
</dbReference>
<dbReference type="RefSeq" id="WP_006444794.1">
    <property type="nucleotide sequence ID" value="NZ_CP036524.1"/>
</dbReference>
<feature type="transmembrane region" description="Helical" evidence="6">
    <location>
        <begin position="121"/>
        <end position="138"/>
    </location>
</feature>
<dbReference type="Pfam" id="PF02653">
    <property type="entry name" value="BPD_transp_2"/>
    <property type="match status" value="1"/>
</dbReference>
<evidence type="ECO:0000256" key="5">
    <source>
        <dbReference type="ARBA" id="ARBA00023136"/>
    </source>
</evidence>
<reference evidence="7" key="2">
    <citation type="submission" date="2013-06" db="EMBL/GenBank/DDBJ databases">
        <title>Draft genome sequence of Clostridium hylemonae (DSM 15053).</title>
        <authorList>
            <person name="Sudarsanam P."/>
            <person name="Ley R."/>
            <person name="Guruge J."/>
            <person name="Turnbaugh P.J."/>
            <person name="Mahowald M."/>
            <person name="Liep D."/>
            <person name="Gordon J."/>
        </authorList>
    </citation>
    <scope>NUCLEOTIDE SEQUENCE</scope>
    <source>
        <strain evidence="7">DSM 15053</strain>
    </source>
</reference>
<dbReference type="GO" id="GO:0022857">
    <property type="term" value="F:transmembrane transporter activity"/>
    <property type="evidence" value="ECO:0007669"/>
    <property type="project" value="InterPro"/>
</dbReference>
<comment type="subcellular location">
    <subcellularLocation>
        <location evidence="1">Cell membrane</location>
        <topology evidence="1">Multi-pass membrane protein</topology>
    </subcellularLocation>
</comment>
<proteinExistence type="predicted"/>
<feature type="transmembrane region" description="Helical" evidence="6">
    <location>
        <begin position="290"/>
        <end position="309"/>
    </location>
</feature>
<feature type="transmembrane region" description="Helical" evidence="6">
    <location>
        <begin position="245"/>
        <end position="278"/>
    </location>
</feature>
<comment type="caution">
    <text evidence="7">The sequence shown here is derived from an EMBL/GenBank/DDBJ whole genome shotgun (WGS) entry which is preliminary data.</text>
</comment>
<gene>
    <name evidence="7" type="ORF">CLOHYLEM_07449</name>
</gene>
<dbReference type="GO" id="GO:0005886">
    <property type="term" value="C:plasma membrane"/>
    <property type="evidence" value="ECO:0007669"/>
    <property type="project" value="UniProtKB-SubCell"/>
</dbReference>
<protein>
    <submittedName>
        <fullName evidence="7">Branched-chain amino acid ABC transporter, permease protein</fullName>
    </submittedName>
</protein>